<dbReference type="GO" id="GO:0005829">
    <property type="term" value="C:cytosol"/>
    <property type="evidence" value="ECO:0007669"/>
    <property type="project" value="TreeGrafter"/>
</dbReference>
<dbReference type="InterPro" id="IPR001130">
    <property type="entry name" value="TatD-like"/>
</dbReference>
<accession>A0A6S6TR08</accession>
<dbReference type="AlphaFoldDB" id="A0A6S6TR08"/>
<feature type="binding site" evidence="4">
    <location>
        <position position="169"/>
    </location>
    <ligand>
        <name>a divalent metal cation</name>
        <dbReference type="ChEBI" id="CHEBI:60240"/>
        <label>2</label>
    </ligand>
</feature>
<evidence type="ECO:0000256" key="4">
    <source>
        <dbReference type="PIRSR" id="PIRSR005902-1"/>
    </source>
</evidence>
<protein>
    <submittedName>
        <fullName evidence="5">Deoxyribonuclease YjjV</fullName>
    </submittedName>
</protein>
<feature type="binding site" evidence="4">
    <location>
        <position position="219"/>
    </location>
    <ligand>
        <name>a divalent metal cation</name>
        <dbReference type="ChEBI" id="CHEBI:60240"/>
        <label>1</label>
    </ligand>
</feature>
<dbReference type="FunFam" id="3.20.20.140:FF:000005">
    <property type="entry name" value="TatD family hydrolase"/>
    <property type="match status" value="1"/>
</dbReference>
<evidence type="ECO:0000256" key="1">
    <source>
        <dbReference type="ARBA" id="ARBA00009275"/>
    </source>
</evidence>
<feature type="binding site" evidence="4">
    <location>
        <position position="24"/>
    </location>
    <ligand>
        <name>a divalent metal cation</name>
        <dbReference type="ChEBI" id="CHEBI:60240"/>
        <label>1</label>
    </ligand>
</feature>
<dbReference type="InterPro" id="IPR018228">
    <property type="entry name" value="DNase_TatD-rel_CS"/>
</dbReference>
<dbReference type="GO" id="GO:0016788">
    <property type="term" value="F:hydrolase activity, acting on ester bonds"/>
    <property type="evidence" value="ECO:0007669"/>
    <property type="project" value="InterPro"/>
</dbReference>
<sequence>MIAIMLRYTPSAQMSFYMRLIDTHCHFDHPLFDADRDERVRSMNANGVSDVIFPATTAAGWGRLRDIAYTSAHFHASYGLHPMFMTQHQDKHIAQLRQWLEHERPVAVGECGLDFFVADPDKQRQISLFEQHIRLAREFDLPLIIHARKSLDEVLKPIRRLGSLRGVIHSFSGSQQQAEQLIEQGFYLGVGGTATYDRAKRLHKVIMNVPLERILLETDAPDQPDSQWRGKRNEPGRLPVIANTVAALTGTTIETIARTTTGNAQQLFGIA</sequence>
<dbReference type="Pfam" id="PF01026">
    <property type="entry name" value="TatD_DNase"/>
    <property type="match status" value="1"/>
</dbReference>
<dbReference type="PROSITE" id="PS01137">
    <property type="entry name" value="TATD_1"/>
    <property type="match status" value="1"/>
</dbReference>
<organism evidence="5">
    <name type="scientific">uncultured Thiotrichaceae bacterium</name>
    <dbReference type="NCBI Taxonomy" id="298394"/>
    <lineage>
        <taxon>Bacteria</taxon>
        <taxon>Pseudomonadati</taxon>
        <taxon>Pseudomonadota</taxon>
        <taxon>Gammaproteobacteria</taxon>
        <taxon>Thiotrichales</taxon>
        <taxon>Thiotrichaceae</taxon>
        <taxon>environmental samples</taxon>
    </lineage>
</organism>
<evidence type="ECO:0000256" key="2">
    <source>
        <dbReference type="ARBA" id="ARBA00022723"/>
    </source>
</evidence>
<keyword evidence="2 4" id="KW-0479">Metal-binding</keyword>
<dbReference type="PROSITE" id="PS01091">
    <property type="entry name" value="TATD_3"/>
    <property type="match status" value="1"/>
</dbReference>
<dbReference type="SUPFAM" id="SSF51556">
    <property type="entry name" value="Metallo-dependent hydrolases"/>
    <property type="match status" value="1"/>
</dbReference>
<dbReference type="InterPro" id="IPR032466">
    <property type="entry name" value="Metal_Hydrolase"/>
</dbReference>
<keyword evidence="3" id="KW-0378">Hydrolase</keyword>
<name>A0A6S6TR08_9GAMM</name>
<feature type="binding site" evidence="4">
    <location>
        <position position="110"/>
    </location>
    <ligand>
        <name>a divalent metal cation</name>
        <dbReference type="ChEBI" id="CHEBI:60240"/>
        <label>1</label>
    </ligand>
</feature>
<reference evidence="5" key="1">
    <citation type="submission" date="2020-01" db="EMBL/GenBank/DDBJ databases">
        <authorList>
            <person name="Meier V. D."/>
            <person name="Meier V D."/>
        </authorList>
    </citation>
    <scope>NUCLEOTIDE SEQUENCE</scope>
    <source>
        <strain evidence="5">HLG_WM_MAG_08</strain>
    </source>
</reference>
<dbReference type="PIRSF" id="PIRSF005902">
    <property type="entry name" value="DNase_TatD"/>
    <property type="match status" value="1"/>
</dbReference>
<dbReference type="PANTHER" id="PTHR46124">
    <property type="entry name" value="D-AMINOACYL-TRNA DEACYLASE"/>
    <property type="match status" value="1"/>
</dbReference>
<proteinExistence type="inferred from homology"/>
<dbReference type="PANTHER" id="PTHR46124:SF3">
    <property type="entry name" value="HYDROLASE"/>
    <property type="match status" value="1"/>
</dbReference>
<dbReference type="CDD" id="cd01310">
    <property type="entry name" value="TatD_DNAse"/>
    <property type="match status" value="1"/>
</dbReference>
<evidence type="ECO:0000313" key="5">
    <source>
        <dbReference type="EMBL" id="CAA6821735.1"/>
    </source>
</evidence>
<evidence type="ECO:0000256" key="3">
    <source>
        <dbReference type="ARBA" id="ARBA00022801"/>
    </source>
</evidence>
<feature type="binding site" evidence="4">
    <location>
        <position position="146"/>
    </location>
    <ligand>
        <name>a divalent metal cation</name>
        <dbReference type="ChEBI" id="CHEBI:60240"/>
        <label>2</label>
    </ligand>
</feature>
<dbReference type="Gene3D" id="3.20.20.140">
    <property type="entry name" value="Metal-dependent hydrolases"/>
    <property type="match status" value="1"/>
</dbReference>
<dbReference type="EMBL" id="CACVAV010000332">
    <property type="protein sequence ID" value="CAA6821735.1"/>
    <property type="molecule type" value="Genomic_DNA"/>
</dbReference>
<comment type="similarity">
    <text evidence="1">Belongs to the metallo-dependent hydrolases superfamily. TatD-type hydrolase family.</text>
</comment>
<feature type="binding site" evidence="4">
    <location>
        <position position="26"/>
    </location>
    <ligand>
        <name>a divalent metal cation</name>
        <dbReference type="ChEBI" id="CHEBI:60240"/>
        <label>1</label>
    </ligand>
</feature>
<gene>
    <name evidence="5" type="ORF">HELGO_WM55038</name>
</gene>
<dbReference type="GO" id="GO:0046872">
    <property type="term" value="F:metal ion binding"/>
    <property type="evidence" value="ECO:0007669"/>
    <property type="project" value="UniProtKB-KW"/>
</dbReference>